<reference evidence="4 7" key="2">
    <citation type="submission" date="2019-07" db="EMBL/GenBank/DDBJ databases">
        <title>Whole genome shotgun sequence of Halomonas cupida NBRC 102219.</title>
        <authorList>
            <person name="Hosoyama A."/>
            <person name="Uohara A."/>
            <person name="Ohji S."/>
            <person name="Ichikawa N."/>
        </authorList>
    </citation>
    <scope>NUCLEOTIDE SEQUENCE [LARGE SCALE GENOMIC DNA]</scope>
    <source>
        <strain evidence="4 7">NBRC 102219</strain>
    </source>
</reference>
<name>A0A1M7K3U6_9GAMM</name>
<evidence type="ECO:0000313" key="6">
    <source>
        <dbReference type="Proteomes" id="UP000184123"/>
    </source>
</evidence>
<feature type="compositionally biased region" description="Basic and acidic residues" evidence="3">
    <location>
        <begin position="235"/>
        <end position="249"/>
    </location>
</feature>
<dbReference type="InterPro" id="IPR052558">
    <property type="entry name" value="Siderophore_Hydrolase_D"/>
</dbReference>
<dbReference type="InterPro" id="IPR000801">
    <property type="entry name" value="Esterase-like"/>
</dbReference>
<protein>
    <recommendedName>
        <fullName evidence="8">Esterase</fullName>
    </recommendedName>
</protein>
<dbReference type="STRING" id="44933.SAMN05660971_03319"/>
<evidence type="ECO:0000313" key="5">
    <source>
        <dbReference type="EMBL" id="SHM59633.1"/>
    </source>
</evidence>
<gene>
    <name evidence="4" type="ORF">HCU01_29910</name>
    <name evidence="5" type="ORF">SAMN05660971_03319</name>
</gene>
<feature type="region of interest" description="Disordered" evidence="3">
    <location>
        <begin position="229"/>
        <end position="249"/>
    </location>
</feature>
<accession>A0A1M7K3U6</accession>
<dbReference type="EMBL" id="BJXU01000121">
    <property type="protein sequence ID" value="GEN25042.1"/>
    <property type="molecule type" value="Genomic_DNA"/>
</dbReference>
<dbReference type="RefSeq" id="WP_159438905.1">
    <property type="nucleotide sequence ID" value="NZ_BJXU01000121.1"/>
</dbReference>
<evidence type="ECO:0000256" key="3">
    <source>
        <dbReference type="SAM" id="MobiDB-lite"/>
    </source>
</evidence>
<comment type="similarity">
    <text evidence="1">Belongs to the esterase D family.</text>
</comment>
<sequence length="304" mass="33513">MAMMPAAGRGNSSPFPVEDFLVENSVPVAVALPRSEAFAVDTSDAAGEYWIEVALPAQPAPAEGYPVLYVLDGNARLPLLREARETLTRQGPEGDGSPLLIVGIGYPGVERFAVERRSADFTPPMTFRDDGEAGRGGAEAFLDFIAQQLKPLIAERYSINESRQALFGHSLGGLFTLYTMQQCPLCFRDYIAISPSLWWQGGEFKRQLVDLMGDTEWCETLSGRSLLLGVGGDEQSPRPRDQTPERDALRRQRAMVDNTIELGERLQDHCPELATELAVFPGEDHGTVLWPAARRIIQHLSQQD</sequence>
<dbReference type="Proteomes" id="UP000184123">
    <property type="component" value="Unassembled WGS sequence"/>
</dbReference>
<evidence type="ECO:0000256" key="2">
    <source>
        <dbReference type="ARBA" id="ARBA00022801"/>
    </source>
</evidence>
<keyword evidence="2" id="KW-0378">Hydrolase</keyword>
<dbReference type="PANTHER" id="PTHR40841:SF2">
    <property type="entry name" value="SIDEROPHORE-DEGRADING ESTERASE (EUROFUNG)"/>
    <property type="match status" value="1"/>
</dbReference>
<organism evidence="5 6">
    <name type="scientific">Halomonas cupida</name>
    <dbReference type="NCBI Taxonomy" id="44933"/>
    <lineage>
        <taxon>Bacteria</taxon>
        <taxon>Pseudomonadati</taxon>
        <taxon>Pseudomonadota</taxon>
        <taxon>Gammaproteobacteria</taxon>
        <taxon>Oceanospirillales</taxon>
        <taxon>Halomonadaceae</taxon>
        <taxon>Halomonas</taxon>
    </lineage>
</organism>
<proteinExistence type="inferred from homology"/>
<keyword evidence="7" id="KW-1185">Reference proteome</keyword>
<dbReference type="AlphaFoldDB" id="A0A1M7K3U6"/>
<dbReference type="Proteomes" id="UP000321726">
    <property type="component" value="Unassembled WGS sequence"/>
</dbReference>
<reference evidence="5 6" key="1">
    <citation type="submission" date="2016-11" db="EMBL/GenBank/DDBJ databases">
        <authorList>
            <person name="Jaros S."/>
            <person name="Januszkiewicz K."/>
            <person name="Wedrychowicz H."/>
        </authorList>
    </citation>
    <scope>NUCLEOTIDE SEQUENCE [LARGE SCALE GENOMIC DNA]</scope>
    <source>
        <strain evidence="5 6">DSM 4740</strain>
    </source>
</reference>
<evidence type="ECO:0000313" key="7">
    <source>
        <dbReference type="Proteomes" id="UP000321726"/>
    </source>
</evidence>
<dbReference type="Gene3D" id="3.40.50.1820">
    <property type="entry name" value="alpha/beta hydrolase"/>
    <property type="match status" value="1"/>
</dbReference>
<dbReference type="SUPFAM" id="SSF53474">
    <property type="entry name" value="alpha/beta-Hydrolases"/>
    <property type="match status" value="1"/>
</dbReference>
<dbReference type="GO" id="GO:0016788">
    <property type="term" value="F:hydrolase activity, acting on ester bonds"/>
    <property type="evidence" value="ECO:0007669"/>
    <property type="project" value="TreeGrafter"/>
</dbReference>
<evidence type="ECO:0008006" key="8">
    <source>
        <dbReference type="Google" id="ProtNLM"/>
    </source>
</evidence>
<dbReference type="EMBL" id="FRCA01000010">
    <property type="protein sequence ID" value="SHM59633.1"/>
    <property type="molecule type" value="Genomic_DNA"/>
</dbReference>
<evidence type="ECO:0000256" key="1">
    <source>
        <dbReference type="ARBA" id="ARBA00005622"/>
    </source>
</evidence>
<dbReference type="OrthoDB" id="9784036at2"/>
<evidence type="ECO:0000313" key="4">
    <source>
        <dbReference type="EMBL" id="GEN25042.1"/>
    </source>
</evidence>
<dbReference type="InterPro" id="IPR029058">
    <property type="entry name" value="AB_hydrolase_fold"/>
</dbReference>
<dbReference type="Pfam" id="PF00756">
    <property type="entry name" value="Esterase"/>
    <property type="match status" value="1"/>
</dbReference>
<dbReference type="PANTHER" id="PTHR40841">
    <property type="entry name" value="SIDEROPHORE TRIACETYLFUSARININE C ESTERASE"/>
    <property type="match status" value="1"/>
</dbReference>